<dbReference type="Proteomes" id="UP001603857">
    <property type="component" value="Unassembled WGS sequence"/>
</dbReference>
<protein>
    <submittedName>
        <fullName evidence="2">Uncharacterized protein</fullName>
    </submittedName>
</protein>
<dbReference type="AlphaFoldDB" id="A0ABD1MRB8"/>
<proteinExistence type="predicted"/>
<evidence type="ECO:0000313" key="3">
    <source>
        <dbReference type="Proteomes" id="UP001603857"/>
    </source>
</evidence>
<comment type="caution">
    <text evidence="2">The sequence shown here is derived from an EMBL/GenBank/DDBJ whole genome shotgun (WGS) entry which is preliminary data.</text>
</comment>
<dbReference type="PANTHER" id="PTHR36339:SF2">
    <property type="entry name" value="F23A5.5"/>
    <property type="match status" value="1"/>
</dbReference>
<name>A0ABD1MRB8_9FABA</name>
<organism evidence="2 3">
    <name type="scientific">Flemingia macrophylla</name>
    <dbReference type="NCBI Taxonomy" id="520843"/>
    <lineage>
        <taxon>Eukaryota</taxon>
        <taxon>Viridiplantae</taxon>
        <taxon>Streptophyta</taxon>
        <taxon>Embryophyta</taxon>
        <taxon>Tracheophyta</taxon>
        <taxon>Spermatophyta</taxon>
        <taxon>Magnoliopsida</taxon>
        <taxon>eudicotyledons</taxon>
        <taxon>Gunneridae</taxon>
        <taxon>Pentapetalae</taxon>
        <taxon>rosids</taxon>
        <taxon>fabids</taxon>
        <taxon>Fabales</taxon>
        <taxon>Fabaceae</taxon>
        <taxon>Papilionoideae</taxon>
        <taxon>50 kb inversion clade</taxon>
        <taxon>NPAAA clade</taxon>
        <taxon>indigoferoid/millettioid clade</taxon>
        <taxon>Phaseoleae</taxon>
        <taxon>Flemingia</taxon>
    </lineage>
</organism>
<evidence type="ECO:0000256" key="1">
    <source>
        <dbReference type="SAM" id="MobiDB-lite"/>
    </source>
</evidence>
<reference evidence="2 3" key="1">
    <citation type="submission" date="2024-08" db="EMBL/GenBank/DDBJ databases">
        <title>Insights into the chromosomal genome structure of Flemingia macrophylla.</title>
        <authorList>
            <person name="Ding Y."/>
            <person name="Zhao Y."/>
            <person name="Bi W."/>
            <person name="Wu M."/>
            <person name="Zhao G."/>
            <person name="Gong Y."/>
            <person name="Li W."/>
            <person name="Zhang P."/>
        </authorList>
    </citation>
    <scope>NUCLEOTIDE SEQUENCE [LARGE SCALE GENOMIC DNA]</scope>
    <source>
        <strain evidence="2">DYQJB</strain>
        <tissue evidence="2">Leaf</tissue>
    </source>
</reference>
<feature type="compositionally biased region" description="Basic residues" evidence="1">
    <location>
        <begin position="70"/>
        <end position="85"/>
    </location>
</feature>
<accession>A0ABD1MRB8</accession>
<evidence type="ECO:0000313" key="2">
    <source>
        <dbReference type="EMBL" id="KAL2338206.1"/>
    </source>
</evidence>
<feature type="region of interest" description="Disordered" evidence="1">
    <location>
        <begin position="57"/>
        <end position="85"/>
    </location>
</feature>
<keyword evidence="3" id="KW-1185">Reference proteome</keyword>
<dbReference type="PANTHER" id="PTHR36339">
    <property type="entry name" value="F23A5.5"/>
    <property type="match status" value="1"/>
</dbReference>
<gene>
    <name evidence="2" type="ORF">Fmac_012652</name>
</gene>
<dbReference type="EMBL" id="JBGMDY010000004">
    <property type="protein sequence ID" value="KAL2338206.1"/>
    <property type="molecule type" value="Genomic_DNA"/>
</dbReference>
<sequence length="85" mass="9752">MMTAAKILFTDPPKKKQFGFDFHLVQFFFACLPSLGMRLTFNCIFGGPVCLLRYEENGGGSRAEKEAERRRRSKEKRKGNGTKFL</sequence>